<evidence type="ECO:0000313" key="1">
    <source>
        <dbReference type="EMBL" id="GAA1403189.1"/>
    </source>
</evidence>
<protein>
    <submittedName>
        <fullName evidence="1">Uncharacterized protein</fullName>
    </submittedName>
</protein>
<proteinExistence type="predicted"/>
<organism evidence="1 2">
    <name type="scientific">Kitasatospora putterlickiae</name>
    <dbReference type="NCBI Taxonomy" id="221725"/>
    <lineage>
        <taxon>Bacteria</taxon>
        <taxon>Bacillati</taxon>
        <taxon>Actinomycetota</taxon>
        <taxon>Actinomycetes</taxon>
        <taxon>Kitasatosporales</taxon>
        <taxon>Streptomycetaceae</taxon>
        <taxon>Kitasatospora</taxon>
    </lineage>
</organism>
<evidence type="ECO:0000313" key="2">
    <source>
        <dbReference type="Proteomes" id="UP001499863"/>
    </source>
</evidence>
<name>A0ABN1YDE5_9ACTN</name>
<dbReference type="RefSeq" id="WP_344339059.1">
    <property type="nucleotide sequence ID" value="NZ_BAAAKJ010000257.1"/>
</dbReference>
<gene>
    <name evidence="1" type="ORF">GCM10009639_47590</name>
</gene>
<comment type="caution">
    <text evidence="1">The sequence shown here is derived from an EMBL/GenBank/DDBJ whole genome shotgun (WGS) entry which is preliminary data.</text>
</comment>
<sequence>MTRADMIRLSGYWPRLARLGMDHPDDVAALFDAFRDMRRDPEYGTGLDLLLDELFDAPDGV</sequence>
<accession>A0ABN1YDE5</accession>
<dbReference type="EMBL" id="BAAAKJ010000257">
    <property type="protein sequence ID" value="GAA1403189.1"/>
    <property type="molecule type" value="Genomic_DNA"/>
</dbReference>
<dbReference type="Proteomes" id="UP001499863">
    <property type="component" value="Unassembled WGS sequence"/>
</dbReference>
<keyword evidence="2" id="KW-1185">Reference proteome</keyword>
<reference evidence="1 2" key="1">
    <citation type="journal article" date="2019" name="Int. J. Syst. Evol. Microbiol.">
        <title>The Global Catalogue of Microorganisms (GCM) 10K type strain sequencing project: providing services to taxonomists for standard genome sequencing and annotation.</title>
        <authorList>
            <consortium name="The Broad Institute Genomics Platform"/>
            <consortium name="The Broad Institute Genome Sequencing Center for Infectious Disease"/>
            <person name="Wu L."/>
            <person name="Ma J."/>
        </authorList>
    </citation>
    <scope>NUCLEOTIDE SEQUENCE [LARGE SCALE GENOMIC DNA]</scope>
    <source>
        <strain evidence="1 2">JCM 12393</strain>
    </source>
</reference>